<evidence type="ECO:0000313" key="11">
    <source>
        <dbReference type="Proteomes" id="UP000620559"/>
    </source>
</evidence>
<gene>
    <name evidence="10" type="ORF">IQ247_00615</name>
</gene>
<keyword evidence="2" id="KW-1003">Cell membrane</keyword>
<comment type="caution">
    <text evidence="10">The sequence shown here is derived from an EMBL/GenBank/DDBJ whole genome shotgun (WGS) entry which is preliminary data.</text>
</comment>
<comment type="subcellular location">
    <subcellularLocation>
        <location evidence="1">Cell membrane</location>
        <topology evidence="1">Multi-pass membrane protein</topology>
    </subcellularLocation>
</comment>
<sequence>MKKHIHLLLLLIWLVIGYGLRFSGLASLPPWTDECATIVFSLGNSFKTVPLNQVISSDILLQPLIPTPEAGIGDVIERLFNESTHPPFYFILTHLWMKLFANSSEIASVWVARSLSAFFGVLSIPAMFGFGYLAFRSKLLAHIAAAIIAVSPYSIFLAREARHYTLIMLLVIASLSCFIKAIENIHRQQSLPLWVGFFWTIINIVGVATHYFFALTLLAEGLVLFGYIWHEIRKNKQNKLTPVQPYLWRILLVAIASFAGCLIWLPIVQSVYGSEPTEWVVNNSGDNFFAPLGRLLLWVMSIFSLLPSAPSILPNWVIVISGVATLIFLVWITAYLVYGLKVFSRSNNGLPIQILTRYTIAAIALFLFCTYILNIDLTLAARFIFVFAPAIILLVSALLTVCWQGLKKNTKLTLIIIWLMALIGGITAMFNLGYLQNMRPDLLASLIQKTSQVPVLITTTHKHHGQTGRMMSLAWEFKRFYASDSQNNWQFFLAGRDANAETYTNAVQVLQQNINQMPRPLDLWLIDFRSSVNLKSTQCFPDQKYRSRIGEYSYKLYHCE</sequence>
<feature type="transmembrane region" description="Helical" evidence="8">
    <location>
        <begin position="246"/>
        <end position="268"/>
    </location>
</feature>
<dbReference type="PANTHER" id="PTHR33908:SF3">
    <property type="entry name" value="UNDECAPRENYL PHOSPHATE-ALPHA-4-AMINO-4-DEOXY-L-ARABINOSE ARABINOSYL TRANSFERASE"/>
    <property type="match status" value="1"/>
</dbReference>
<evidence type="ECO:0000256" key="2">
    <source>
        <dbReference type="ARBA" id="ARBA00022475"/>
    </source>
</evidence>
<keyword evidence="3" id="KW-0328">Glycosyltransferase</keyword>
<dbReference type="EMBL" id="JADEWL010000001">
    <property type="protein sequence ID" value="MBE9211233.1"/>
    <property type="molecule type" value="Genomic_DNA"/>
</dbReference>
<feature type="transmembrane region" description="Helical" evidence="8">
    <location>
        <begin position="139"/>
        <end position="157"/>
    </location>
</feature>
<name>A0A8J7EZB7_9CYAN</name>
<feature type="transmembrane region" description="Helical" evidence="8">
    <location>
        <begin position="164"/>
        <end position="182"/>
    </location>
</feature>
<evidence type="ECO:0000256" key="6">
    <source>
        <dbReference type="ARBA" id="ARBA00022989"/>
    </source>
</evidence>
<feature type="transmembrane region" description="Helical" evidence="8">
    <location>
        <begin position="412"/>
        <end position="435"/>
    </location>
</feature>
<accession>A0A8J7EZB7</accession>
<evidence type="ECO:0000256" key="1">
    <source>
        <dbReference type="ARBA" id="ARBA00004651"/>
    </source>
</evidence>
<dbReference type="GO" id="GO:0009103">
    <property type="term" value="P:lipopolysaccharide biosynthetic process"/>
    <property type="evidence" value="ECO:0007669"/>
    <property type="project" value="UniProtKB-ARBA"/>
</dbReference>
<evidence type="ECO:0000256" key="5">
    <source>
        <dbReference type="ARBA" id="ARBA00022692"/>
    </source>
</evidence>
<dbReference type="InterPro" id="IPR050297">
    <property type="entry name" value="LipidA_mod_glycosyltrf_83"/>
</dbReference>
<keyword evidence="11" id="KW-1185">Reference proteome</keyword>
<feature type="transmembrane region" description="Helical" evidence="8">
    <location>
        <begin position="288"/>
        <end position="306"/>
    </location>
</feature>
<feature type="transmembrane region" description="Helical" evidence="8">
    <location>
        <begin position="194"/>
        <end position="225"/>
    </location>
</feature>
<evidence type="ECO:0000256" key="7">
    <source>
        <dbReference type="ARBA" id="ARBA00023136"/>
    </source>
</evidence>
<feature type="transmembrane region" description="Helical" evidence="8">
    <location>
        <begin position="313"/>
        <end position="338"/>
    </location>
</feature>
<keyword evidence="5 8" id="KW-0812">Transmembrane</keyword>
<evidence type="ECO:0000256" key="4">
    <source>
        <dbReference type="ARBA" id="ARBA00022679"/>
    </source>
</evidence>
<dbReference type="GO" id="GO:0005886">
    <property type="term" value="C:plasma membrane"/>
    <property type="evidence" value="ECO:0007669"/>
    <property type="project" value="UniProtKB-SubCell"/>
</dbReference>
<feature type="transmembrane region" description="Helical" evidence="8">
    <location>
        <begin position="358"/>
        <end position="377"/>
    </location>
</feature>
<dbReference type="RefSeq" id="WP_193915750.1">
    <property type="nucleotide sequence ID" value="NZ_JADEWL010000001.1"/>
</dbReference>
<dbReference type="GO" id="GO:0016763">
    <property type="term" value="F:pentosyltransferase activity"/>
    <property type="evidence" value="ECO:0007669"/>
    <property type="project" value="TreeGrafter"/>
</dbReference>
<dbReference type="GO" id="GO:0010041">
    <property type="term" value="P:response to iron(III) ion"/>
    <property type="evidence" value="ECO:0007669"/>
    <property type="project" value="TreeGrafter"/>
</dbReference>
<proteinExistence type="predicted"/>
<feature type="transmembrane region" description="Helical" evidence="8">
    <location>
        <begin position="115"/>
        <end position="133"/>
    </location>
</feature>
<evidence type="ECO:0000256" key="3">
    <source>
        <dbReference type="ARBA" id="ARBA00022676"/>
    </source>
</evidence>
<evidence type="ECO:0000256" key="8">
    <source>
        <dbReference type="SAM" id="Phobius"/>
    </source>
</evidence>
<feature type="domain" description="ArnT-like N-terminal" evidence="9">
    <location>
        <begin position="105"/>
        <end position="267"/>
    </location>
</feature>
<keyword evidence="6 8" id="KW-1133">Transmembrane helix</keyword>
<feature type="transmembrane region" description="Helical" evidence="8">
    <location>
        <begin position="384"/>
        <end position="406"/>
    </location>
</feature>
<protein>
    <submittedName>
        <fullName evidence="10">Glycosyltransferase family 39 protein</fullName>
    </submittedName>
</protein>
<keyword evidence="7 8" id="KW-0472">Membrane</keyword>
<dbReference type="PANTHER" id="PTHR33908">
    <property type="entry name" value="MANNOSYLTRANSFERASE YKCB-RELATED"/>
    <property type="match status" value="1"/>
</dbReference>
<evidence type="ECO:0000313" key="10">
    <source>
        <dbReference type="EMBL" id="MBE9211233.1"/>
    </source>
</evidence>
<organism evidence="10 11">
    <name type="scientific">Plectonema cf. radiosum LEGE 06105</name>
    <dbReference type="NCBI Taxonomy" id="945769"/>
    <lineage>
        <taxon>Bacteria</taxon>
        <taxon>Bacillati</taxon>
        <taxon>Cyanobacteriota</taxon>
        <taxon>Cyanophyceae</taxon>
        <taxon>Oscillatoriophycideae</taxon>
        <taxon>Oscillatoriales</taxon>
        <taxon>Microcoleaceae</taxon>
        <taxon>Plectonema</taxon>
    </lineage>
</organism>
<evidence type="ECO:0000259" key="9">
    <source>
        <dbReference type="Pfam" id="PF02366"/>
    </source>
</evidence>
<dbReference type="Pfam" id="PF02366">
    <property type="entry name" value="PMT"/>
    <property type="match status" value="1"/>
</dbReference>
<dbReference type="GO" id="GO:0000030">
    <property type="term" value="F:mannosyltransferase activity"/>
    <property type="evidence" value="ECO:0007669"/>
    <property type="project" value="InterPro"/>
</dbReference>
<dbReference type="GO" id="GO:0006493">
    <property type="term" value="P:protein O-linked glycosylation"/>
    <property type="evidence" value="ECO:0007669"/>
    <property type="project" value="InterPro"/>
</dbReference>
<keyword evidence="4" id="KW-0808">Transferase</keyword>
<reference evidence="10" key="1">
    <citation type="submission" date="2020-10" db="EMBL/GenBank/DDBJ databases">
        <authorList>
            <person name="Castelo-Branco R."/>
            <person name="Eusebio N."/>
            <person name="Adriana R."/>
            <person name="Vieira A."/>
            <person name="Brugerolle De Fraissinette N."/>
            <person name="Rezende De Castro R."/>
            <person name="Schneider M.P."/>
            <person name="Vasconcelos V."/>
            <person name="Leao P.N."/>
        </authorList>
    </citation>
    <scope>NUCLEOTIDE SEQUENCE</scope>
    <source>
        <strain evidence="10">LEGE 06105</strain>
    </source>
</reference>
<dbReference type="AlphaFoldDB" id="A0A8J7EZB7"/>
<dbReference type="InterPro" id="IPR003342">
    <property type="entry name" value="ArnT-like_N"/>
</dbReference>
<dbReference type="Proteomes" id="UP000620559">
    <property type="component" value="Unassembled WGS sequence"/>
</dbReference>